<proteinExistence type="predicted"/>
<name>A0ABW3L8C1_9BACL</name>
<dbReference type="EMBL" id="JBHTKI010000002">
    <property type="protein sequence ID" value="MFD1030018.1"/>
    <property type="molecule type" value="Genomic_DNA"/>
</dbReference>
<keyword evidence="2" id="KW-1185">Reference proteome</keyword>
<organism evidence="1 2">
    <name type="scientific">Metaplanococcus flavidus</name>
    <dbReference type="NCBI Taxonomy" id="569883"/>
    <lineage>
        <taxon>Bacteria</taxon>
        <taxon>Bacillati</taxon>
        <taxon>Bacillota</taxon>
        <taxon>Bacilli</taxon>
        <taxon>Bacillales</taxon>
        <taxon>Caryophanaceae</taxon>
        <taxon>Metaplanococcus</taxon>
    </lineage>
</organism>
<dbReference type="RefSeq" id="WP_379080974.1">
    <property type="nucleotide sequence ID" value="NZ_JBHTKI010000002.1"/>
</dbReference>
<accession>A0ABW3L8C1</accession>
<reference evidence="2" key="1">
    <citation type="journal article" date="2019" name="Int. J. Syst. Evol. Microbiol.">
        <title>The Global Catalogue of Microorganisms (GCM) 10K type strain sequencing project: providing services to taxonomists for standard genome sequencing and annotation.</title>
        <authorList>
            <consortium name="The Broad Institute Genomics Platform"/>
            <consortium name="The Broad Institute Genome Sequencing Center for Infectious Disease"/>
            <person name="Wu L."/>
            <person name="Ma J."/>
        </authorList>
    </citation>
    <scope>NUCLEOTIDE SEQUENCE [LARGE SCALE GENOMIC DNA]</scope>
    <source>
        <strain evidence="2">CCUG 56756</strain>
    </source>
</reference>
<evidence type="ECO:0000313" key="1">
    <source>
        <dbReference type="EMBL" id="MFD1030018.1"/>
    </source>
</evidence>
<dbReference type="Proteomes" id="UP001597109">
    <property type="component" value="Unassembled WGS sequence"/>
</dbReference>
<comment type="caution">
    <text evidence="1">The sequence shown here is derived from an EMBL/GenBank/DDBJ whole genome shotgun (WGS) entry which is preliminary data.</text>
</comment>
<protein>
    <submittedName>
        <fullName evidence="1">Uncharacterized protein</fullName>
    </submittedName>
</protein>
<evidence type="ECO:0000313" key="2">
    <source>
        <dbReference type="Proteomes" id="UP001597109"/>
    </source>
</evidence>
<sequence length="62" mass="7286">MYFVDHKNKKIHQQQFAGDKCGFLDTPVSEREFTKSKSYVETLEMSEGFRICSYCQTPQLVM</sequence>
<gene>
    <name evidence="1" type="ORF">ACFQ1X_01005</name>
</gene>